<evidence type="ECO:0000256" key="1">
    <source>
        <dbReference type="SAM" id="MobiDB-lite"/>
    </source>
</evidence>
<evidence type="ECO:0000313" key="3">
    <source>
        <dbReference type="Proteomes" id="UP000324222"/>
    </source>
</evidence>
<dbReference type="InterPro" id="IPR036397">
    <property type="entry name" value="RNaseH_sf"/>
</dbReference>
<dbReference type="EMBL" id="VSRR010151347">
    <property type="protein sequence ID" value="MPD06458.1"/>
    <property type="molecule type" value="Genomic_DNA"/>
</dbReference>
<dbReference type="Gene3D" id="3.30.420.10">
    <property type="entry name" value="Ribonuclease H-like superfamily/Ribonuclease H"/>
    <property type="match status" value="1"/>
</dbReference>
<dbReference type="Proteomes" id="UP000324222">
    <property type="component" value="Unassembled WGS sequence"/>
</dbReference>
<accession>A0A5B7KM70</accession>
<evidence type="ECO:0000313" key="2">
    <source>
        <dbReference type="EMBL" id="MPD06458.1"/>
    </source>
</evidence>
<comment type="caution">
    <text evidence="2">The sequence shown here is derived from an EMBL/GenBank/DDBJ whole genome shotgun (WGS) entry which is preliminary data.</text>
</comment>
<gene>
    <name evidence="2" type="primary">tc1a_4</name>
    <name evidence="2" type="ORF">E2C01_102272</name>
</gene>
<reference evidence="2 3" key="1">
    <citation type="submission" date="2019-05" db="EMBL/GenBank/DDBJ databases">
        <title>Another draft genome of Portunus trituberculatus and its Hox gene families provides insights of decapod evolution.</title>
        <authorList>
            <person name="Jeong J.-H."/>
            <person name="Song I."/>
            <person name="Kim S."/>
            <person name="Choi T."/>
            <person name="Kim D."/>
            <person name="Ryu S."/>
            <person name="Kim W."/>
        </authorList>
    </citation>
    <scope>NUCLEOTIDE SEQUENCE [LARGE SCALE GENOMIC DNA]</scope>
    <source>
        <tissue evidence="2">Muscle</tissue>
    </source>
</reference>
<dbReference type="GO" id="GO:0003676">
    <property type="term" value="F:nucleic acid binding"/>
    <property type="evidence" value="ECO:0007669"/>
    <property type="project" value="InterPro"/>
</dbReference>
<name>A0A5B7KM70_PORTR</name>
<feature type="region of interest" description="Disordered" evidence="1">
    <location>
        <begin position="80"/>
        <end position="99"/>
    </location>
</feature>
<keyword evidence="3" id="KW-1185">Reference proteome</keyword>
<organism evidence="2 3">
    <name type="scientific">Portunus trituberculatus</name>
    <name type="common">Swimming crab</name>
    <name type="synonym">Neptunus trituberculatus</name>
    <dbReference type="NCBI Taxonomy" id="210409"/>
    <lineage>
        <taxon>Eukaryota</taxon>
        <taxon>Metazoa</taxon>
        <taxon>Ecdysozoa</taxon>
        <taxon>Arthropoda</taxon>
        <taxon>Crustacea</taxon>
        <taxon>Multicrustacea</taxon>
        <taxon>Malacostraca</taxon>
        <taxon>Eumalacostraca</taxon>
        <taxon>Eucarida</taxon>
        <taxon>Decapoda</taxon>
        <taxon>Pleocyemata</taxon>
        <taxon>Brachyura</taxon>
        <taxon>Eubrachyura</taxon>
        <taxon>Portunoidea</taxon>
        <taxon>Portunidae</taxon>
        <taxon>Portuninae</taxon>
        <taxon>Portunus</taxon>
    </lineage>
</organism>
<proteinExistence type="predicted"/>
<dbReference type="AlphaFoldDB" id="A0A5B7KM70"/>
<sequence length="99" mass="11840">MAILKREVITNPLRRHLHDDLDFRSHRPVKKPLLTPTQQARRVAFAKKYSEWDVARWQHVLWSDEFIFRVTDNARGNVYRRPGSDQLDPKFSYSTVKHP</sequence>
<protein>
    <submittedName>
        <fullName evidence="2">Transposable element Tc1 transposase</fullName>
    </submittedName>
</protein>